<dbReference type="Gene3D" id="1.10.443.10">
    <property type="entry name" value="Intergrase catalytic core"/>
    <property type="match status" value="1"/>
</dbReference>
<dbReference type="SUPFAM" id="SSF56349">
    <property type="entry name" value="DNA breaking-rejoining enzymes"/>
    <property type="match status" value="1"/>
</dbReference>
<evidence type="ECO:0000313" key="4">
    <source>
        <dbReference type="Proteomes" id="UP000191056"/>
    </source>
</evidence>
<dbReference type="STRING" id="225345.CLCHR_40630"/>
<keyword evidence="4" id="KW-1185">Reference proteome</keyword>
<dbReference type="GO" id="GO:0015074">
    <property type="term" value="P:DNA integration"/>
    <property type="evidence" value="ECO:0007669"/>
    <property type="project" value="InterPro"/>
</dbReference>
<dbReference type="EMBL" id="MZGT01000075">
    <property type="protein sequence ID" value="OPJ58161.1"/>
    <property type="molecule type" value="Genomic_DNA"/>
</dbReference>
<dbReference type="Proteomes" id="UP000191056">
    <property type="component" value="Unassembled WGS sequence"/>
</dbReference>
<dbReference type="InterPro" id="IPR011010">
    <property type="entry name" value="DNA_brk_join_enz"/>
</dbReference>
<dbReference type="RefSeq" id="WP_242966165.1">
    <property type="nucleotide sequence ID" value="NZ_MZGT01000075.1"/>
</dbReference>
<organism evidence="3 4">
    <name type="scientific">Clostridium chromiireducens</name>
    <dbReference type="NCBI Taxonomy" id="225345"/>
    <lineage>
        <taxon>Bacteria</taxon>
        <taxon>Bacillati</taxon>
        <taxon>Bacillota</taxon>
        <taxon>Clostridia</taxon>
        <taxon>Eubacteriales</taxon>
        <taxon>Clostridiaceae</taxon>
        <taxon>Clostridium</taxon>
    </lineage>
</organism>
<dbReference type="PROSITE" id="PS51898">
    <property type="entry name" value="TYR_RECOMBINASE"/>
    <property type="match status" value="1"/>
</dbReference>
<protein>
    <submittedName>
        <fullName evidence="3">Phage integrase family protein</fullName>
    </submittedName>
</protein>
<evidence type="ECO:0000259" key="2">
    <source>
        <dbReference type="PROSITE" id="PS51898"/>
    </source>
</evidence>
<reference evidence="3 4" key="1">
    <citation type="submission" date="2017-03" db="EMBL/GenBank/DDBJ databases">
        <title>Genome sequence of Clostridium chromiireducens DSM 23318.</title>
        <authorList>
            <person name="Poehlein A."/>
            <person name="Daniel R."/>
        </authorList>
    </citation>
    <scope>NUCLEOTIDE SEQUENCE [LARGE SCALE GENOMIC DNA]</scope>
    <source>
        <strain evidence="3 4">DSM 23318</strain>
    </source>
</reference>
<sequence>MKSGKKSIEEKENYISEDDQKRFIAALEGDPLEGIILLGLMCGVRLGEAMALQVKDIDFNHMTIKIKKSVKYV</sequence>
<dbReference type="InterPro" id="IPR002104">
    <property type="entry name" value="Integrase_catalytic"/>
</dbReference>
<proteinExistence type="predicted"/>
<dbReference type="GO" id="GO:0006310">
    <property type="term" value="P:DNA recombination"/>
    <property type="evidence" value="ECO:0007669"/>
    <property type="project" value="UniProtKB-KW"/>
</dbReference>
<dbReference type="AlphaFoldDB" id="A0A1V4IDX2"/>
<comment type="caution">
    <text evidence="3">The sequence shown here is derived from an EMBL/GenBank/DDBJ whole genome shotgun (WGS) entry which is preliminary data.</text>
</comment>
<accession>A0A1V4IDX2</accession>
<keyword evidence="1" id="KW-0233">DNA recombination</keyword>
<name>A0A1V4IDX2_9CLOT</name>
<dbReference type="GO" id="GO:0003677">
    <property type="term" value="F:DNA binding"/>
    <property type="evidence" value="ECO:0007669"/>
    <property type="project" value="InterPro"/>
</dbReference>
<feature type="domain" description="Tyr recombinase" evidence="2">
    <location>
        <begin position="10"/>
        <end position="73"/>
    </location>
</feature>
<evidence type="ECO:0000313" key="3">
    <source>
        <dbReference type="EMBL" id="OPJ58161.1"/>
    </source>
</evidence>
<dbReference type="InterPro" id="IPR013762">
    <property type="entry name" value="Integrase-like_cat_sf"/>
</dbReference>
<evidence type="ECO:0000256" key="1">
    <source>
        <dbReference type="ARBA" id="ARBA00023172"/>
    </source>
</evidence>
<gene>
    <name evidence="3" type="ORF">CLCHR_40630</name>
</gene>